<organism evidence="2 3">
    <name type="scientific">Saguinus oedipus</name>
    <name type="common">Cotton-top tamarin</name>
    <name type="synonym">Oedipomidas oedipus</name>
    <dbReference type="NCBI Taxonomy" id="9490"/>
    <lineage>
        <taxon>Eukaryota</taxon>
        <taxon>Metazoa</taxon>
        <taxon>Chordata</taxon>
        <taxon>Craniata</taxon>
        <taxon>Vertebrata</taxon>
        <taxon>Euteleostomi</taxon>
        <taxon>Mammalia</taxon>
        <taxon>Eutheria</taxon>
        <taxon>Euarchontoglires</taxon>
        <taxon>Primates</taxon>
        <taxon>Haplorrhini</taxon>
        <taxon>Platyrrhini</taxon>
        <taxon>Cebidae</taxon>
        <taxon>Callitrichinae</taxon>
        <taxon>Saguinus</taxon>
    </lineage>
</organism>
<dbReference type="Proteomes" id="UP001266305">
    <property type="component" value="Unassembled WGS sequence"/>
</dbReference>
<feature type="region of interest" description="Disordered" evidence="1">
    <location>
        <begin position="242"/>
        <end position="281"/>
    </location>
</feature>
<gene>
    <name evidence="2" type="ORF">P7K49_015207</name>
</gene>
<feature type="compositionally biased region" description="Gly residues" evidence="1">
    <location>
        <begin position="67"/>
        <end position="78"/>
    </location>
</feature>
<feature type="region of interest" description="Disordered" evidence="1">
    <location>
        <begin position="1"/>
        <end position="32"/>
    </location>
</feature>
<sequence>MEESGYTSSSRPALRGKAERRRPGWGCQSSQEGLGISGAALRSAWLEPWSQSPEEAAGRGLLSGVTEPGGGAGRGLPGRRLGLGGGACRRLPAEARICGTRTWLRPASCSPPRSGRLSRVALRLRGPRPFPARWISVPWGLIERPLPPGRPVGPKASRPPRTVGCAGGPSGRAAGGGQGFEPLPRLVPLIAGRRDHTARGSPAAKPGPWNPLAPRTDPWHRPGLRSPLAAAPGRVLTALRRQRGGTVEDCPAAGREKLGQRERRGLHLGSPCRSLSRGGTQ</sequence>
<feature type="compositionally biased region" description="Polar residues" evidence="1">
    <location>
        <begin position="1"/>
        <end position="11"/>
    </location>
</feature>
<evidence type="ECO:0000313" key="3">
    <source>
        <dbReference type="Proteomes" id="UP001266305"/>
    </source>
</evidence>
<comment type="caution">
    <text evidence="2">The sequence shown here is derived from an EMBL/GenBank/DDBJ whole genome shotgun (WGS) entry which is preliminary data.</text>
</comment>
<name>A0ABQ9V8M2_SAGOE</name>
<feature type="region of interest" description="Disordered" evidence="1">
    <location>
        <begin position="56"/>
        <end position="78"/>
    </location>
</feature>
<proteinExistence type="predicted"/>
<dbReference type="EMBL" id="JASSZA010000007">
    <property type="protein sequence ID" value="KAK2105693.1"/>
    <property type="molecule type" value="Genomic_DNA"/>
</dbReference>
<evidence type="ECO:0000313" key="2">
    <source>
        <dbReference type="EMBL" id="KAK2105693.1"/>
    </source>
</evidence>
<protein>
    <submittedName>
        <fullName evidence="2">Uncharacterized protein</fullName>
    </submittedName>
</protein>
<accession>A0ABQ9V8M2</accession>
<feature type="compositionally biased region" description="Basic and acidic residues" evidence="1">
    <location>
        <begin position="254"/>
        <end position="265"/>
    </location>
</feature>
<evidence type="ECO:0000256" key="1">
    <source>
        <dbReference type="SAM" id="MobiDB-lite"/>
    </source>
</evidence>
<keyword evidence="3" id="KW-1185">Reference proteome</keyword>
<reference evidence="2 3" key="1">
    <citation type="submission" date="2023-05" db="EMBL/GenBank/DDBJ databases">
        <title>B98-5 Cell Line De Novo Hybrid Assembly: An Optical Mapping Approach.</title>
        <authorList>
            <person name="Kananen K."/>
            <person name="Auerbach J.A."/>
            <person name="Kautto E."/>
            <person name="Blachly J.S."/>
        </authorList>
    </citation>
    <scope>NUCLEOTIDE SEQUENCE [LARGE SCALE GENOMIC DNA]</scope>
    <source>
        <strain evidence="2">B95-8</strain>
        <tissue evidence="2">Cell line</tissue>
    </source>
</reference>